<dbReference type="CDD" id="cd12164">
    <property type="entry name" value="GDH_like_2"/>
    <property type="match status" value="1"/>
</dbReference>
<reference evidence="4 5" key="1">
    <citation type="submission" date="2016-11" db="EMBL/GenBank/DDBJ databases">
        <title>Mixed transmission modes and dynamic genome evolution in an obligate animal-bacterial symbiosis.</title>
        <authorList>
            <person name="Russell S.L."/>
            <person name="Corbett-Detig R.B."/>
            <person name="Cavanaugh C.M."/>
        </authorList>
    </citation>
    <scope>NUCLEOTIDE SEQUENCE [LARGE SCALE GENOMIC DNA]</scope>
    <source>
        <strain evidence="4">Se-Cadez</strain>
    </source>
</reference>
<dbReference type="EMBL" id="MPRJ01000034">
    <property type="protein sequence ID" value="OOZ36554.1"/>
    <property type="molecule type" value="Genomic_DNA"/>
</dbReference>
<organism evidence="4 5">
    <name type="scientific">Solemya velesiana gill symbiont</name>
    <dbReference type="NCBI Taxonomy" id="1918948"/>
    <lineage>
        <taxon>Bacteria</taxon>
        <taxon>Pseudomonadati</taxon>
        <taxon>Pseudomonadota</taxon>
        <taxon>Gammaproteobacteria</taxon>
        <taxon>sulfur-oxidizing symbionts</taxon>
    </lineage>
</organism>
<dbReference type="PANTHER" id="PTHR43333:SF1">
    <property type="entry name" value="D-ISOMER SPECIFIC 2-HYDROXYACID DEHYDROGENASE NAD-BINDING DOMAIN-CONTAINING PROTEIN"/>
    <property type="match status" value="1"/>
</dbReference>
<dbReference type="GO" id="GO:0016491">
    <property type="term" value="F:oxidoreductase activity"/>
    <property type="evidence" value="ECO:0007669"/>
    <property type="project" value="UniProtKB-KW"/>
</dbReference>
<dbReference type="SUPFAM" id="SSF52283">
    <property type="entry name" value="Formate/glycerate dehydrogenase catalytic domain-like"/>
    <property type="match status" value="1"/>
</dbReference>
<dbReference type="InterPro" id="IPR036291">
    <property type="entry name" value="NAD(P)-bd_dom_sf"/>
</dbReference>
<dbReference type="Proteomes" id="UP000190896">
    <property type="component" value="Unassembled WGS sequence"/>
</dbReference>
<feature type="domain" description="D-isomer specific 2-hydroxyacid dehydrogenase NAD-binding" evidence="3">
    <location>
        <begin position="106"/>
        <end position="278"/>
    </location>
</feature>
<dbReference type="Pfam" id="PF02826">
    <property type="entry name" value="2-Hacid_dh_C"/>
    <property type="match status" value="1"/>
</dbReference>
<evidence type="ECO:0000313" key="5">
    <source>
        <dbReference type="Proteomes" id="UP000190896"/>
    </source>
</evidence>
<evidence type="ECO:0000256" key="1">
    <source>
        <dbReference type="ARBA" id="ARBA00023002"/>
    </source>
</evidence>
<name>A0A1T2KUQ2_9GAMM</name>
<dbReference type="AlphaFoldDB" id="A0A1T2KUQ2"/>
<dbReference type="RefSeq" id="WP_078486951.1">
    <property type="nucleotide sequence ID" value="NZ_MPRJ01000034.1"/>
</dbReference>
<proteinExistence type="predicted"/>
<sequence length="313" mass="34725">MRGRILLLTSLRAAEEKAWQEALQSVLPGERIVTRHEAGELSDIEIAIVANPPKGVLGRLPRLKWVQSLWAGVDMLLADETFPRQIPLVRLIDPALARAMAEPVATHVLALHRRLPLYAEQQRRAVWRQHEMPLAGERCVGVMGLGNLGIAAVNVLNSLGFKVNGWSRTKKSLEYVETFAGEEGLSDFLGRSEILVNLLSLTDETRGILSSELFKQLPMGAQIINFARGAHLVEKDLLGALEEGRLGHAVLDVFSTEPLPEGHLFWRHPKITVLPHVAALTDRGSASKIVAENIHRYRNDNKLPDQVDPELGY</sequence>
<dbReference type="GO" id="GO:0051287">
    <property type="term" value="F:NAD binding"/>
    <property type="evidence" value="ECO:0007669"/>
    <property type="project" value="InterPro"/>
</dbReference>
<dbReference type="SUPFAM" id="SSF51735">
    <property type="entry name" value="NAD(P)-binding Rossmann-fold domains"/>
    <property type="match status" value="1"/>
</dbReference>
<gene>
    <name evidence="4" type="ORF">BOW51_06550</name>
</gene>
<dbReference type="OrthoDB" id="9787219at2"/>
<comment type="caution">
    <text evidence="4">The sequence shown here is derived from an EMBL/GenBank/DDBJ whole genome shotgun (WGS) entry which is preliminary data.</text>
</comment>
<keyword evidence="4" id="KW-0670">Pyruvate</keyword>
<keyword evidence="1" id="KW-0560">Oxidoreductase</keyword>
<keyword evidence="2" id="KW-0520">NAD</keyword>
<accession>A0A1T2KUQ2</accession>
<dbReference type="Gene3D" id="3.40.50.720">
    <property type="entry name" value="NAD(P)-binding Rossmann-like Domain"/>
    <property type="match status" value="2"/>
</dbReference>
<keyword evidence="5" id="KW-1185">Reference proteome</keyword>
<evidence type="ECO:0000259" key="3">
    <source>
        <dbReference type="Pfam" id="PF02826"/>
    </source>
</evidence>
<evidence type="ECO:0000256" key="2">
    <source>
        <dbReference type="ARBA" id="ARBA00023027"/>
    </source>
</evidence>
<protein>
    <submittedName>
        <fullName evidence="4">Glyoxylate/hydroxypyruvate reductase A</fullName>
    </submittedName>
</protein>
<evidence type="ECO:0000313" key="4">
    <source>
        <dbReference type="EMBL" id="OOZ36554.1"/>
    </source>
</evidence>
<dbReference type="PANTHER" id="PTHR43333">
    <property type="entry name" value="2-HACID_DH_C DOMAIN-CONTAINING PROTEIN"/>
    <property type="match status" value="1"/>
</dbReference>
<dbReference type="InterPro" id="IPR006140">
    <property type="entry name" value="D-isomer_DH_NAD-bd"/>
</dbReference>